<dbReference type="PRINTS" id="PR00509">
    <property type="entry name" value="PGMPMM"/>
</dbReference>
<evidence type="ECO:0000256" key="2">
    <source>
        <dbReference type="ARBA" id="ARBA00022553"/>
    </source>
</evidence>
<feature type="domain" description="Alpha-D-phosphohexomutase alpha/beta/alpha" evidence="10">
    <location>
        <begin position="7"/>
        <end position="137"/>
    </location>
</feature>
<dbReference type="Pfam" id="PF00408">
    <property type="entry name" value="PGM_PMM_IV"/>
    <property type="match status" value="1"/>
</dbReference>
<dbReference type="EMBL" id="FR695877">
    <property type="protein sequence ID" value="CBX31347.1"/>
    <property type="molecule type" value="Genomic_DNA"/>
</dbReference>
<feature type="binding site" description="via phosphate group" evidence="6">
    <location>
        <position position="105"/>
    </location>
    <ligand>
        <name>Mg(2+)</name>
        <dbReference type="ChEBI" id="CHEBI:18420"/>
    </ligand>
</feature>
<evidence type="ECO:0000259" key="12">
    <source>
        <dbReference type="Pfam" id="PF02880"/>
    </source>
</evidence>
<dbReference type="InterPro" id="IPR036900">
    <property type="entry name" value="A-D-PHexomutase_C_sf"/>
</dbReference>
<feature type="binding site" evidence="6">
    <location>
        <position position="249"/>
    </location>
    <ligand>
        <name>Mg(2+)</name>
        <dbReference type="ChEBI" id="CHEBI:18420"/>
    </ligand>
</feature>
<comment type="cofactor">
    <cofactor evidence="6">
        <name>Mg(2+)</name>
        <dbReference type="ChEBI" id="CHEBI:18420"/>
    </cofactor>
    <text evidence="6">Binds 1 Mg(2+) ion per subunit.</text>
</comment>
<dbReference type="GO" id="GO:0004615">
    <property type="term" value="F:phosphomannomutase activity"/>
    <property type="evidence" value="ECO:0007669"/>
    <property type="project" value="TreeGrafter"/>
</dbReference>
<protein>
    <recommendedName>
        <fullName evidence="6 8">Phosphoglucosamine mutase</fullName>
        <ecNumber evidence="6 8">5.4.2.10</ecNumber>
    </recommendedName>
</protein>
<dbReference type="GO" id="GO:0000287">
    <property type="term" value="F:magnesium ion binding"/>
    <property type="evidence" value="ECO:0007669"/>
    <property type="project" value="UniProtKB-UniRule"/>
</dbReference>
<dbReference type="InterPro" id="IPR005846">
    <property type="entry name" value="A-D-PHexomutase_a/b/a-III"/>
</dbReference>
<dbReference type="InterPro" id="IPR016055">
    <property type="entry name" value="A-D-PHexomutase_a/b/a-I/II/III"/>
</dbReference>
<reference evidence="13" key="1">
    <citation type="journal article" date="2011" name="Environ. Microbiol.">
        <title>Genomic insights into the metabolic potential of the polycyclic aromatic hydrocarbon degrading sulfate-reducing Deltaproteobacterium N47.</title>
        <authorList>
            <person name="Bergmann F."/>
            <person name="Selesi D."/>
            <person name="Weinmaier T."/>
            <person name="Tischler P."/>
            <person name="Rattei T."/>
            <person name="Meckenstock R.U."/>
        </authorList>
    </citation>
    <scope>NUCLEOTIDE SEQUENCE</scope>
</reference>
<dbReference type="PANTHER" id="PTHR42946">
    <property type="entry name" value="PHOSPHOHEXOSE MUTASE"/>
    <property type="match status" value="1"/>
</dbReference>
<dbReference type="InterPro" id="IPR050060">
    <property type="entry name" value="Phosphoglucosamine_mutase"/>
</dbReference>
<dbReference type="GO" id="GO:0009252">
    <property type="term" value="P:peptidoglycan biosynthetic process"/>
    <property type="evidence" value="ECO:0007669"/>
    <property type="project" value="TreeGrafter"/>
</dbReference>
<comment type="PTM">
    <text evidence="6">Activated by phosphorylation.</text>
</comment>
<dbReference type="AlphaFoldDB" id="E1YJ93"/>
<dbReference type="CDD" id="cd05802">
    <property type="entry name" value="GlmM"/>
    <property type="match status" value="1"/>
</dbReference>
<dbReference type="FunFam" id="3.40.120.10:FF:000003">
    <property type="entry name" value="Phosphoglucosamine mutase"/>
    <property type="match status" value="1"/>
</dbReference>
<evidence type="ECO:0000256" key="7">
    <source>
        <dbReference type="RuleBase" id="RU004326"/>
    </source>
</evidence>
<dbReference type="InterPro" id="IPR005841">
    <property type="entry name" value="Alpha-D-phosphohexomutase_SF"/>
</dbReference>
<comment type="similarity">
    <text evidence="1 6 7">Belongs to the phosphohexose mutase family.</text>
</comment>
<feature type="domain" description="Alpha-D-phosphohexomutase alpha/beta/alpha" evidence="11">
    <location>
        <begin position="164"/>
        <end position="260"/>
    </location>
</feature>
<evidence type="ECO:0000256" key="6">
    <source>
        <dbReference type="HAMAP-Rule" id="MF_01554"/>
    </source>
</evidence>
<evidence type="ECO:0000256" key="4">
    <source>
        <dbReference type="ARBA" id="ARBA00022842"/>
    </source>
</evidence>
<dbReference type="InterPro" id="IPR005843">
    <property type="entry name" value="A-D-PHexomutase_C"/>
</dbReference>
<comment type="function">
    <text evidence="6 8">Catalyzes the conversion of glucosamine-6-phosphate to glucosamine-1-phosphate.</text>
</comment>
<dbReference type="Pfam" id="PF02880">
    <property type="entry name" value="PGM_PMM_III"/>
    <property type="match status" value="1"/>
</dbReference>
<evidence type="ECO:0000259" key="9">
    <source>
        <dbReference type="Pfam" id="PF00408"/>
    </source>
</evidence>
<organism evidence="13">
    <name type="scientific">uncultured Desulfobacterium sp</name>
    <dbReference type="NCBI Taxonomy" id="201089"/>
    <lineage>
        <taxon>Bacteria</taxon>
        <taxon>Pseudomonadati</taxon>
        <taxon>Thermodesulfobacteriota</taxon>
        <taxon>Desulfobacteria</taxon>
        <taxon>Desulfobacterales</taxon>
        <taxon>Desulfobacteriaceae</taxon>
        <taxon>Desulfobacterium</taxon>
        <taxon>environmental samples</taxon>
    </lineage>
</organism>
<dbReference type="Pfam" id="PF02879">
    <property type="entry name" value="PGM_PMM_II"/>
    <property type="match status" value="1"/>
</dbReference>
<dbReference type="GO" id="GO:0006048">
    <property type="term" value="P:UDP-N-acetylglucosamine biosynthetic process"/>
    <property type="evidence" value="ECO:0007669"/>
    <property type="project" value="TreeGrafter"/>
</dbReference>
<name>E1YJ93_9BACT</name>
<keyword evidence="2 6" id="KW-0597">Phosphoprotein</keyword>
<gene>
    <name evidence="6" type="primary">glmM</name>
    <name evidence="13" type="ORF">N47_E48590</name>
</gene>
<proteinExistence type="inferred from homology"/>
<keyword evidence="5 6" id="KW-0413">Isomerase</keyword>
<sequence>MLLIMHKLFGTDGIRGVANQYPMTPEMAVIIGKAVALKFKSTNRDSRIIIGRDTRISCNMIEYALASGVCSMNVDVLLAGIAPTPAIAFLTHSLKAAAGIVVSASHNPYYDNGIKVFDGSGYKLSDEAENEIETLAMNNNLLCQNVTNNDTGTVNHVEDPLVKYLEFLKNTMPLGFSLDGIKIVMDCSNGATYKIAPLIFSGFGADVKLLNVNPDGKNINDNCGSEHIESLSKKVLELKADLGIAFDGDGDRLTAVDEKGNKISGDRMLAIIGIIMKKKNILPNNHVVSTIMSNMGLVAVFKEKGINHTMSQVGDRYVMQEMIRTGSVIGGEDSGHIIFLNHQTTGDGILTALKLMEFLKDESLPLSELGKIMKVFPQVLINVKVSKKPDINKIPQIKDAVKYVENILEEKGRVLIRYSGTQSICRVMVEGPSQDETDKLCRFLADKVKEYIG</sequence>
<feature type="binding site" evidence="6">
    <location>
        <position position="247"/>
    </location>
    <ligand>
        <name>Mg(2+)</name>
        <dbReference type="ChEBI" id="CHEBI:18420"/>
    </ligand>
</feature>
<dbReference type="PANTHER" id="PTHR42946:SF1">
    <property type="entry name" value="PHOSPHOGLUCOMUTASE (ALPHA-D-GLUCOSE-1,6-BISPHOSPHATE-DEPENDENT)"/>
    <property type="match status" value="1"/>
</dbReference>
<keyword evidence="3 6" id="KW-0479">Metal-binding</keyword>
<evidence type="ECO:0000259" key="10">
    <source>
        <dbReference type="Pfam" id="PF02878"/>
    </source>
</evidence>
<evidence type="ECO:0000256" key="5">
    <source>
        <dbReference type="ARBA" id="ARBA00023235"/>
    </source>
</evidence>
<dbReference type="HAMAP" id="MF_01554_B">
    <property type="entry name" value="GlmM_B"/>
    <property type="match status" value="1"/>
</dbReference>
<dbReference type="InterPro" id="IPR016066">
    <property type="entry name" value="A-D-PHexomutase_CS"/>
</dbReference>
<dbReference type="NCBIfam" id="TIGR01455">
    <property type="entry name" value="glmM"/>
    <property type="match status" value="1"/>
</dbReference>
<dbReference type="InterPro" id="IPR006352">
    <property type="entry name" value="GlmM_bact"/>
</dbReference>
<evidence type="ECO:0000259" key="11">
    <source>
        <dbReference type="Pfam" id="PF02879"/>
    </source>
</evidence>
<dbReference type="FunFam" id="3.40.120.10:FF:000001">
    <property type="entry name" value="Phosphoglucosamine mutase"/>
    <property type="match status" value="1"/>
</dbReference>
<dbReference type="GO" id="GO:0005829">
    <property type="term" value="C:cytosol"/>
    <property type="evidence" value="ECO:0007669"/>
    <property type="project" value="TreeGrafter"/>
</dbReference>
<dbReference type="Pfam" id="PF02878">
    <property type="entry name" value="PGM_PMM_I"/>
    <property type="match status" value="1"/>
</dbReference>
<dbReference type="SUPFAM" id="SSF55957">
    <property type="entry name" value="Phosphoglucomutase, C-terminal domain"/>
    <property type="match status" value="1"/>
</dbReference>
<comment type="catalytic activity">
    <reaction evidence="6 8">
        <text>alpha-D-glucosamine 1-phosphate = D-glucosamine 6-phosphate</text>
        <dbReference type="Rhea" id="RHEA:23424"/>
        <dbReference type="ChEBI" id="CHEBI:58516"/>
        <dbReference type="ChEBI" id="CHEBI:58725"/>
        <dbReference type="EC" id="5.4.2.10"/>
    </reaction>
</comment>
<feature type="domain" description="Alpha-D-phosphohexomutase alpha/beta/alpha" evidence="12">
    <location>
        <begin position="265"/>
        <end position="373"/>
    </location>
</feature>
<feature type="binding site" evidence="6">
    <location>
        <position position="251"/>
    </location>
    <ligand>
        <name>Mg(2+)</name>
        <dbReference type="ChEBI" id="CHEBI:18420"/>
    </ligand>
</feature>
<dbReference type="Gene3D" id="3.40.120.10">
    <property type="entry name" value="Alpha-D-Glucose-1,6-Bisphosphate, subunit A, domain 3"/>
    <property type="match status" value="3"/>
</dbReference>
<accession>E1YJ93</accession>
<evidence type="ECO:0000256" key="1">
    <source>
        <dbReference type="ARBA" id="ARBA00010231"/>
    </source>
</evidence>
<keyword evidence="4 6" id="KW-0460">Magnesium</keyword>
<dbReference type="SUPFAM" id="SSF53738">
    <property type="entry name" value="Phosphoglucomutase, first 3 domains"/>
    <property type="match status" value="3"/>
</dbReference>
<feature type="domain" description="Alpha-D-phosphohexomutase C-terminal" evidence="9">
    <location>
        <begin position="380"/>
        <end position="446"/>
    </location>
</feature>
<dbReference type="EC" id="5.4.2.10" evidence="6 8"/>
<dbReference type="NCBIfam" id="NF008139">
    <property type="entry name" value="PRK10887.1"/>
    <property type="match status" value="1"/>
</dbReference>
<evidence type="ECO:0000256" key="3">
    <source>
        <dbReference type="ARBA" id="ARBA00022723"/>
    </source>
</evidence>
<feature type="active site" description="Phosphoserine intermediate" evidence="6">
    <location>
        <position position="105"/>
    </location>
</feature>
<evidence type="ECO:0000313" key="13">
    <source>
        <dbReference type="EMBL" id="CBX31347.1"/>
    </source>
</evidence>
<dbReference type="PROSITE" id="PS00710">
    <property type="entry name" value="PGM_PMM"/>
    <property type="match status" value="1"/>
</dbReference>
<dbReference type="GO" id="GO:0008966">
    <property type="term" value="F:phosphoglucosamine mutase activity"/>
    <property type="evidence" value="ECO:0007669"/>
    <property type="project" value="UniProtKB-UniRule"/>
</dbReference>
<evidence type="ECO:0000256" key="8">
    <source>
        <dbReference type="RuleBase" id="RU004327"/>
    </source>
</evidence>
<dbReference type="GO" id="GO:0005975">
    <property type="term" value="P:carbohydrate metabolic process"/>
    <property type="evidence" value="ECO:0007669"/>
    <property type="project" value="InterPro"/>
</dbReference>
<feature type="modified residue" description="Phosphoserine" evidence="6">
    <location>
        <position position="105"/>
    </location>
</feature>
<dbReference type="Gene3D" id="3.30.310.50">
    <property type="entry name" value="Alpha-D-phosphohexomutase, C-terminal domain"/>
    <property type="match status" value="1"/>
</dbReference>
<dbReference type="InterPro" id="IPR005845">
    <property type="entry name" value="A-D-PHexomutase_a/b/a-II"/>
</dbReference>
<dbReference type="InterPro" id="IPR005844">
    <property type="entry name" value="A-D-PHexomutase_a/b/a-I"/>
</dbReference>